<keyword evidence="11" id="KW-1185">Reference proteome</keyword>
<feature type="transmembrane region" description="Helical" evidence="9">
    <location>
        <begin position="165"/>
        <end position="184"/>
    </location>
</feature>
<keyword evidence="4" id="KW-0611">Plant defense</keyword>
<evidence type="ECO:0000313" key="10">
    <source>
        <dbReference type="EMBL" id="KAF2293872.1"/>
    </source>
</evidence>
<comment type="subcellular location">
    <subcellularLocation>
        <location evidence="1">Membrane</location>
        <topology evidence="1">Multi-pass membrane protein</topology>
    </subcellularLocation>
</comment>
<evidence type="ECO:0000256" key="9">
    <source>
        <dbReference type="SAM" id="Phobius"/>
    </source>
</evidence>
<reference evidence="10 11" key="1">
    <citation type="journal article" date="2020" name="Mol. Plant">
        <title>The Chromosome-Based Rubber Tree Genome Provides New Insights into Spurge Genome Evolution and Rubber Biosynthesis.</title>
        <authorList>
            <person name="Liu J."/>
            <person name="Shi C."/>
            <person name="Shi C.C."/>
            <person name="Li W."/>
            <person name="Zhang Q.J."/>
            <person name="Zhang Y."/>
            <person name="Li K."/>
            <person name="Lu H.F."/>
            <person name="Shi C."/>
            <person name="Zhu S.T."/>
            <person name="Xiao Z.Y."/>
            <person name="Nan H."/>
            <person name="Yue Y."/>
            <person name="Zhu X.G."/>
            <person name="Wu Y."/>
            <person name="Hong X.N."/>
            <person name="Fan G.Y."/>
            <person name="Tong Y."/>
            <person name="Zhang D."/>
            <person name="Mao C.L."/>
            <person name="Liu Y.L."/>
            <person name="Hao S.J."/>
            <person name="Liu W.Q."/>
            <person name="Lv M.Q."/>
            <person name="Zhang H.B."/>
            <person name="Liu Y."/>
            <person name="Hu-Tang G.R."/>
            <person name="Wang J.P."/>
            <person name="Wang J.H."/>
            <person name="Sun Y.H."/>
            <person name="Ni S.B."/>
            <person name="Chen W.B."/>
            <person name="Zhang X.C."/>
            <person name="Jiao Y.N."/>
            <person name="Eichler E.E."/>
            <person name="Li G.H."/>
            <person name="Liu X."/>
            <person name="Gao L.Z."/>
        </authorList>
    </citation>
    <scope>NUCLEOTIDE SEQUENCE [LARGE SCALE GENOMIC DNA]</scope>
    <source>
        <strain evidence="11">cv. GT1</strain>
        <tissue evidence="10">Leaf</tissue>
    </source>
</reference>
<dbReference type="GO" id="GO:0006952">
    <property type="term" value="P:defense response"/>
    <property type="evidence" value="ECO:0007669"/>
    <property type="project" value="UniProtKB-KW"/>
</dbReference>
<protein>
    <recommendedName>
        <fullName evidence="12">MLO-like protein</fullName>
    </recommendedName>
</protein>
<name>A0A6A6KXV5_HEVBR</name>
<feature type="region of interest" description="Disordered" evidence="8">
    <location>
        <begin position="297"/>
        <end position="318"/>
    </location>
</feature>
<feature type="transmembrane region" description="Helical" evidence="9">
    <location>
        <begin position="249"/>
        <end position="273"/>
    </location>
</feature>
<evidence type="ECO:0000256" key="6">
    <source>
        <dbReference type="ARBA" id="ARBA00023136"/>
    </source>
</evidence>
<evidence type="ECO:0000256" key="7">
    <source>
        <dbReference type="ARBA" id="ARBA00023265"/>
    </source>
</evidence>
<evidence type="ECO:0000313" key="11">
    <source>
        <dbReference type="Proteomes" id="UP000467840"/>
    </source>
</evidence>
<sequence length="364" mass="40684">MLNDYMDSEGEIGVWGREGGKWGGLEKKESGVEWRMSLELDGGDNIAKPWLGSGVGQHFQKLFSYLNLSGESFQFSQESSGQEVKSGSFLFVIVLLLLYDLRNGRTSVDETGKEDFDLAEHVLFESSSSFLNKTDIPPKGITIQTSHQCGEGREPFVSLEGLEQLHRFLFVLGITHVLYSCLAVGRHEQGLNIYFWLSFIPAIIVMLVGTKLQHVVSTLALEIVEQTGPSVGTQLKPRDDLFWFGKPEILLRLIQFIIFQNAFEMATFIWSLVRTSPLRDELTVASGTISRSSSLGSLNEVTVAPPEKAEDAETSNPHHNELSARIEEYLNDSTSHPPIIEEDDNSGIIEEPKIESLSELFRRT</sequence>
<keyword evidence="6 9" id="KW-0472">Membrane</keyword>
<evidence type="ECO:0000256" key="4">
    <source>
        <dbReference type="ARBA" id="ARBA00022821"/>
    </source>
</evidence>
<comment type="caution">
    <text evidence="10">The sequence shown here is derived from an EMBL/GenBank/DDBJ whole genome shotgun (WGS) entry which is preliminary data.</text>
</comment>
<evidence type="ECO:0000256" key="5">
    <source>
        <dbReference type="ARBA" id="ARBA00022989"/>
    </source>
</evidence>
<keyword evidence="5 9" id="KW-1133">Transmembrane helix</keyword>
<comment type="similarity">
    <text evidence="2">Belongs to the MLO family.</text>
</comment>
<gene>
    <name evidence="10" type="ORF">GH714_005296</name>
</gene>
<dbReference type="InterPro" id="IPR004326">
    <property type="entry name" value="Mlo"/>
</dbReference>
<feature type="compositionally biased region" description="Basic and acidic residues" evidence="8">
    <location>
        <begin position="307"/>
        <end position="318"/>
    </location>
</feature>
<dbReference type="PANTHER" id="PTHR31942">
    <property type="entry name" value="MLO-LIKE PROTEIN 1"/>
    <property type="match status" value="1"/>
</dbReference>
<evidence type="ECO:0000256" key="8">
    <source>
        <dbReference type="SAM" id="MobiDB-lite"/>
    </source>
</evidence>
<dbReference type="Proteomes" id="UP000467840">
    <property type="component" value="Chromosome 7"/>
</dbReference>
<organism evidence="10 11">
    <name type="scientific">Hevea brasiliensis</name>
    <name type="common">Para rubber tree</name>
    <name type="synonym">Siphonia brasiliensis</name>
    <dbReference type="NCBI Taxonomy" id="3981"/>
    <lineage>
        <taxon>Eukaryota</taxon>
        <taxon>Viridiplantae</taxon>
        <taxon>Streptophyta</taxon>
        <taxon>Embryophyta</taxon>
        <taxon>Tracheophyta</taxon>
        <taxon>Spermatophyta</taxon>
        <taxon>Magnoliopsida</taxon>
        <taxon>eudicotyledons</taxon>
        <taxon>Gunneridae</taxon>
        <taxon>Pentapetalae</taxon>
        <taxon>rosids</taxon>
        <taxon>fabids</taxon>
        <taxon>Malpighiales</taxon>
        <taxon>Euphorbiaceae</taxon>
        <taxon>Crotonoideae</taxon>
        <taxon>Micrandreae</taxon>
        <taxon>Hevea</taxon>
    </lineage>
</organism>
<evidence type="ECO:0000256" key="2">
    <source>
        <dbReference type="ARBA" id="ARBA00006574"/>
    </source>
</evidence>
<dbReference type="GO" id="GO:0016020">
    <property type="term" value="C:membrane"/>
    <property type="evidence" value="ECO:0007669"/>
    <property type="project" value="UniProtKB-SubCell"/>
</dbReference>
<proteinExistence type="inferred from homology"/>
<accession>A0A6A6KXV5</accession>
<keyword evidence="7" id="KW-0568">Pathogenesis-related protein</keyword>
<feature type="transmembrane region" description="Helical" evidence="9">
    <location>
        <begin position="191"/>
        <end position="209"/>
    </location>
</feature>
<keyword evidence="3 9" id="KW-0812">Transmembrane</keyword>
<evidence type="ECO:0008006" key="12">
    <source>
        <dbReference type="Google" id="ProtNLM"/>
    </source>
</evidence>
<evidence type="ECO:0000256" key="1">
    <source>
        <dbReference type="ARBA" id="ARBA00004141"/>
    </source>
</evidence>
<dbReference type="PANTHER" id="PTHR31942:SF9">
    <property type="entry name" value="MLO-LIKE PROTEIN 4"/>
    <property type="match status" value="1"/>
</dbReference>
<dbReference type="EMBL" id="JAAGAX010000013">
    <property type="protein sequence ID" value="KAF2293872.1"/>
    <property type="molecule type" value="Genomic_DNA"/>
</dbReference>
<dbReference type="Pfam" id="PF03094">
    <property type="entry name" value="Mlo"/>
    <property type="match status" value="2"/>
</dbReference>
<dbReference type="AlphaFoldDB" id="A0A6A6KXV5"/>
<evidence type="ECO:0000256" key="3">
    <source>
        <dbReference type="ARBA" id="ARBA00022692"/>
    </source>
</evidence>